<evidence type="ECO:0000256" key="5">
    <source>
        <dbReference type="ARBA" id="ARBA00022856"/>
    </source>
</evidence>
<keyword evidence="3" id="KW-0813">Transport</keyword>
<dbReference type="PANTHER" id="PTHR30290:SF10">
    <property type="entry name" value="PERIPLASMIC OLIGOPEPTIDE-BINDING PROTEIN-RELATED"/>
    <property type="match status" value="1"/>
</dbReference>
<feature type="signal peptide" evidence="9">
    <location>
        <begin position="1"/>
        <end position="22"/>
    </location>
</feature>
<comment type="similarity">
    <text evidence="2">Belongs to the bacterial solute-binding protein 5 family.</text>
</comment>
<dbReference type="EMBL" id="WKKI01000039">
    <property type="protein sequence ID" value="MRX73609.1"/>
    <property type="molecule type" value="Genomic_DNA"/>
</dbReference>
<dbReference type="Gene3D" id="3.90.76.10">
    <property type="entry name" value="Dipeptide-binding Protein, Domain 1"/>
    <property type="match status" value="1"/>
</dbReference>
<dbReference type="SUPFAM" id="SSF53850">
    <property type="entry name" value="Periplasmic binding protein-like II"/>
    <property type="match status" value="1"/>
</dbReference>
<dbReference type="InterPro" id="IPR030678">
    <property type="entry name" value="Peptide/Ni-bd"/>
</dbReference>
<keyword evidence="7" id="KW-0449">Lipoprotein</keyword>
<protein>
    <submittedName>
        <fullName evidence="11">Peptide ABC transporter substrate-binding protein</fullName>
    </submittedName>
</protein>
<keyword evidence="6" id="KW-0564">Palmitate</keyword>
<evidence type="ECO:0000313" key="11">
    <source>
        <dbReference type="EMBL" id="MRX73609.1"/>
    </source>
</evidence>
<feature type="domain" description="Solute-binding protein family 5" evidence="10">
    <location>
        <begin position="101"/>
        <end position="490"/>
    </location>
</feature>
<dbReference type="Gene3D" id="3.40.190.10">
    <property type="entry name" value="Periplasmic binding protein-like II"/>
    <property type="match status" value="1"/>
</dbReference>
<dbReference type="PROSITE" id="PS51257">
    <property type="entry name" value="PROKAR_LIPOPROTEIN"/>
    <property type="match status" value="1"/>
</dbReference>
<dbReference type="GO" id="GO:0030288">
    <property type="term" value="C:outer membrane-bounded periplasmic space"/>
    <property type="evidence" value="ECO:0007669"/>
    <property type="project" value="UniProtKB-ARBA"/>
</dbReference>
<dbReference type="PIRSF" id="PIRSF002741">
    <property type="entry name" value="MppA"/>
    <property type="match status" value="1"/>
</dbReference>
<dbReference type="PROSITE" id="PS01040">
    <property type="entry name" value="SBP_BACTERIAL_5"/>
    <property type="match status" value="1"/>
</dbReference>
<feature type="chain" id="PRO_5038340196" evidence="9">
    <location>
        <begin position="23"/>
        <end position="574"/>
    </location>
</feature>
<evidence type="ECO:0000256" key="3">
    <source>
        <dbReference type="ARBA" id="ARBA00022448"/>
    </source>
</evidence>
<dbReference type="FunFam" id="3.90.76.10:FF:000001">
    <property type="entry name" value="Oligopeptide ABC transporter substrate-binding protein"/>
    <property type="match status" value="1"/>
</dbReference>
<feature type="compositionally biased region" description="Gly residues" evidence="8">
    <location>
        <begin position="27"/>
        <end position="48"/>
    </location>
</feature>
<keyword evidence="4 9" id="KW-0732">Signal</keyword>
<evidence type="ECO:0000256" key="4">
    <source>
        <dbReference type="ARBA" id="ARBA00022729"/>
    </source>
</evidence>
<proteinExistence type="inferred from homology"/>
<gene>
    <name evidence="11" type="ORF">GJU40_15800</name>
</gene>
<dbReference type="CDD" id="cd08504">
    <property type="entry name" value="PBP2_OppA"/>
    <property type="match status" value="1"/>
</dbReference>
<evidence type="ECO:0000256" key="7">
    <source>
        <dbReference type="ARBA" id="ARBA00023288"/>
    </source>
</evidence>
<feature type="region of interest" description="Disordered" evidence="8">
    <location>
        <begin position="27"/>
        <end position="58"/>
    </location>
</feature>
<evidence type="ECO:0000256" key="6">
    <source>
        <dbReference type="ARBA" id="ARBA00023139"/>
    </source>
</evidence>
<comment type="caution">
    <text evidence="11">The sequence shown here is derived from an EMBL/GenBank/DDBJ whole genome shotgun (WGS) entry which is preliminary data.</text>
</comment>
<dbReference type="RefSeq" id="WP_343031583.1">
    <property type="nucleotide sequence ID" value="NZ_WKKI01000039.1"/>
</dbReference>
<dbReference type="AlphaFoldDB" id="A0A7X2M125"/>
<comment type="subcellular location">
    <subcellularLocation>
        <location evidence="1">Cell membrane</location>
        <topology evidence="1">Lipid-anchor</topology>
    </subcellularLocation>
</comment>
<reference evidence="11 12" key="1">
    <citation type="submission" date="2019-11" db="EMBL/GenBank/DDBJ databases">
        <title>Bacillus lacus genome.</title>
        <authorList>
            <person name="Allen C.J."/>
            <person name="Newman J.D."/>
        </authorList>
    </citation>
    <scope>NUCLEOTIDE SEQUENCE [LARGE SCALE GENOMIC DNA]</scope>
    <source>
        <strain evidence="11 12">KCTC 33946</strain>
    </source>
</reference>
<dbReference type="InterPro" id="IPR039424">
    <property type="entry name" value="SBP_5"/>
</dbReference>
<evidence type="ECO:0000259" key="10">
    <source>
        <dbReference type="Pfam" id="PF00496"/>
    </source>
</evidence>
<dbReference type="InterPro" id="IPR023765">
    <property type="entry name" value="SBP_5_CS"/>
</dbReference>
<dbReference type="GO" id="GO:1904680">
    <property type="term" value="F:peptide transmembrane transporter activity"/>
    <property type="evidence" value="ECO:0007669"/>
    <property type="project" value="TreeGrafter"/>
</dbReference>
<dbReference type="PANTHER" id="PTHR30290">
    <property type="entry name" value="PERIPLASMIC BINDING COMPONENT OF ABC TRANSPORTER"/>
    <property type="match status" value="1"/>
</dbReference>
<dbReference type="Proteomes" id="UP000448867">
    <property type="component" value="Unassembled WGS sequence"/>
</dbReference>
<evidence type="ECO:0000256" key="2">
    <source>
        <dbReference type="ARBA" id="ARBA00005695"/>
    </source>
</evidence>
<evidence type="ECO:0000256" key="1">
    <source>
        <dbReference type="ARBA" id="ARBA00004193"/>
    </source>
</evidence>
<keyword evidence="5" id="KW-0653">Protein transport</keyword>
<organism evidence="11 12">
    <name type="scientific">Metabacillus lacus</name>
    <dbReference type="NCBI Taxonomy" id="1983721"/>
    <lineage>
        <taxon>Bacteria</taxon>
        <taxon>Bacillati</taxon>
        <taxon>Bacillota</taxon>
        <taxon>Bacilli</taxon>
        <taxon>Bacillales</taxon>
        <taxon>Bacillaceae</taxon>
        <taxon>Metabacillus</taxon>
    </lineage>
</organism>
<evidence type="ECO:0000256" key="9">
    <source>
        <dbReference type="SAM" id="SignalP"/>
    </source>
</evidence>
<accession>A0A7X2M125</accession>
<dbReference type="Pfam" id="PF00496">
    <property type="entry name" value="SBP_bac_5"/>
    <property type="match status" value="1"/>
</dbReference>
<dbReference type="InterPro" id="IPR000914">
    <property type="entry name" value="SBP_5_dom"/>
</dbReference>
<dbReference type="Gene3D" id="3.10.105.10">
    <property type="entry name" value="Dipeptide-binding Protein, Domain 3"/>
    <property type="match status" value="1"/>
</dbReference>
<evidence type="ECO:0000256" key="8">
    <source>
        <dbReference type="SAM" id="MobiDB-lite"/>
    </source>
</evidence>
<keyword evidence="12" id="KW-1185">Reference proteome</keyword>
<keyword evidence="5" id="KW-0571">Peptide transport</keyword>
<evidence type="ECO:0000313" key="12">
    <source>
        <dbReference type="Proteomes" id="UP000448867"/>
    </source>
</evidence>
<dbReference type="GO" id="GO:0043190">
    <property type="term" value="C:ATP-binding cassette (ABC) transporter complex"/>
    <property type="evidence" value="ECO:0007669"/>
    <property type="project" value="InterPro"/>
</dbReference>
<name>A0A7X2M125_9BACI</name>
<dbReference type="FunFam" id="3.10.105.10:FF:000001">
    <property type="entry name" value="Oligopeptide ABC transporter, oligopeptide-binding protein"/>
    <property type="match status" value="1"/>
</dbReference>
<sequence length="574" mass="63041">MKKSKYSLLLVLTLVLSMFLSACYGGSGGGGQQGGGTEGGNNNGGNGEGTEETTENVPQEIVVSESSEIPAMDSIMAQDTISFTTMNNVNEGLYRLSPDQEPVPGVAAGPAEANEDGTVYTIKLKDNAKWSNGDPVTANDFVFAWQRAVNPDNASPYGPYMMEGKIAGATEIVQEGAALDTLGVKAIDDTTLEVTLVKPIPFFESLMAFPTFYPQNQKFVEEQGENYAKSAENLLYNGPFVLSNWAGNTASSWEYAKNDNYWDKDNVSLTKISFNVVKDPQAAVNAFDAGEVDITGKLSSDVVPLYADDERLKSWLEPVIFWIKLNQTNEALQNVNIRRAIATAFNKEDLVTTILNNGSQPANYAVPAEFVTNPETGADFREANGDLLEYNAEEAKKLWEKGLEEIGQSEVKLVYLGGDTETAKKTDEYIRNQLETNLPGLTVDVQSVPFSVRLDRDNKLDYDLQFAGWGPDYLDPISFSDLWITDGGNNKMAYSSEQYDKLLKDAQTTLATEPGKRFEALQEAERVLLEEDAGLAPVYQRTSNLLINQNIEGFTYHTVGPEYSYKYIKVTGGE</sequence>
<dbReference type="GO" id="GO:0015833">
    <property type="term" value="P:peptide transport"/>
    <property type="evidence" value="ECO:0007669"/>
    <property type="project" value="UniProtKB-KW"/>
</dbReference>